<dbReference type="InterPro" id="IPR036870">
    <property type="entry name" value="Ribosomal_bS18_sf"/>
</dbReference>
<dbReference type="Gene3D" id="4.10.640.10">
    <property type="entry name" value="Ribosomal protein S18"/>
    <property type="match status" value="1"/>
</dbReference>
<evidence type="ECO:0000313" key="7">
    <source>
        <dbReference type="Proteomes" id="UP000316253"/>
    </source>
</evidence>
<evidence type="ECO:0000256" key="5">
    <source>
        <dbReference type="RuleBase" id="RU003910"/>
    </source>
</evidence>
<keyword evidence="4" id="KW-0699">rRNA-binding</keyword>
<dbReference type="SUPFAM" id="SSF46911">
    <property type="entry name" value="Ribosomal protein S18"/>
    <property type="match status" value="1"/>
</dbReference>
<reference evidence="6 7" key="1">
    <citation type="submission" date="2017-08" db="EMBL/GenBank/DDBJ databases">
        <title>Mechanisms for carbon and nitrogen cycling indicate functional differentiation within the Candidate Phyla Radiation.</title>
        <authorList>
            <person name="Danczak R.E."/>
            <person name="Johnston M.D."/>
            <person name="Kenah C."/>
            <person name="Slattery M."/>
            <person name="Wrighton K.C."/>
            <person name="Wilkins M.J."/>
        </authorList>
    </citation>
    <scope>NUCLEOTIDE SEQUENCE [LARGE SCALE GENOMIC DNA]</scope>
    <source>
        <strain evidence="6">Gr01-1014_85</strain>
    </source>
</reference>
<comment type="similarity">
    <text evidence="1 4 5">Belongs to the bacterial ribosomal protein bS18 family.</text>
</comment>
<comment type="subunit">
    <text evidence="4">Part of the 30S ribosomal subunit. Forms a tight heterodimer with protein bS6.</text>
</comment>
<keyword evidence="3 4" id="KW-0687">Ribonucleoprotein</keyword>
<dbReference type="InterPro" id="IPR001648">
    <property type="entry name" value="Ribosomal_bS18"/>
</dbReference>
<evidence type="ECO:0000256" key="2">
    <source>
        <dbReference type="ARBA" id="ARBA00022980"/>
    </source>
</evidence>
<organism evidence="6 7">
    <name type="scientific">Candidatus Berkelbacteria bacterium Gr01-1014_85</name>
    <dbReference type="NCBI Taxonomy" id="2017150"/>
    <lineage>
        <taxon>Bacteria</taxon>
        <taxon>Candidatus Berkelbacteria</taxon>
    </lineage>
</organism>
<proteinExistence type="inferred from homology"/>
<evidence type="ECO:0000313" key="6">
    <source>
        <dbReference type="EMBL" id="TSC66385.1"/>
    </source>
</evidence>
<evidence type="ECO:0000256" key="3">
    <source>
        <dbReference type="ARBA" id="ARBA00023274"/>
    </source>
</evidence>
<dbReference type="PRINTS" id="PR00974">
    <property type="entry name" value="RIBOSOMALS18"/>
</dbReference>
<comment type="function">
    <text evidence="4">Binds as a heterodimer with protein bS6 to the central domain of the 16S rRNA, where it helps stabilize the platform of the 30S subunit.</text>
</comment>
<gene>
    <name evidence="4" type="primary">rpsR</name>
    <name evidence="6" type="ORF">CEO22_117</name>
</gene>
<dbReference type="Proteomes" id="UP000316253">
    <property type="component" value="Unassembled WGS sequence"/>
</dbReference>
<dbReference type="GO" id="GO:0006412">
    <property type="term" value="P:translation"/>
    <property type="evidence" value="ECO:0007669"/>
    <property type="project" value="UniProtKB-UniRule"/>
</dbReference>
<keyword evidence="2 4" id="KW-0689">Ribosomal protein</keyword>
<dbReference type="GO" id="GO:0070181">
    <property type="term" value="F:small ribosomal subunit rRNA binding"/>
    <property type="evidence" value="ECO:0007669"/>
    <property type="project" value="TreeGrafter"/>
</dbReference>
<evidence type="ECO:0000256" key="1">
    <source>
        <dbReference type="ARBA" id="ARBA00005589"/>
    </source>
</evidence>
<dbReference type="PANTHER" id="PTHR13479">
    <property type="entry name" value="30S RIBOSOMAL PROTEIN S18"/>
    <property type="match status" value="1"/>
</dbReference>
<dbReference type="NCBIfam" id="TIGR00165">
    <property type="entry name" value="S18"/>
    <property type="match status" value="1"/>
</dbReference>
<dbReference type="GO" id="GO:0022627">
    <property type="term" value="C:cytosolic small ribosomal subunit"/>
    <property type="evidence" value="ECO:0007669"/>
    <property type="project" value="TreeGrafter"/>
</dbReference>
<dbReference type="PANTHER" id="PTHR13479:SF40">
    <property type="entry name" value="SMALL RIBOSOMAL SUBUNIT PROTEIN BS18M"/>
    <property type="match status" value="1"/>
</dbReference>
<name>A0A554JDD3_9BACT</name>
<keyword evidence="4" id="KW-0694">RNA-binding</keyword>
<evidence type="ECO:0000256" key="4">
    <source>
        <dbReference type="HAMAP-Rule" id="MF_00270"/>
    </source>
</evidence>
<accession>A0A554JDD3</accession>
<dbReference type="Pfam" id="PF01084">
    <property type="entry name" value="Ribosomal_S18"/>
    <property type="match status" value="1"/>
</dbReference>
<protein>
    <recommendedName>
        <fullName evidence="4">Small ribosomal subunit protein bS18</fullName>
    </recommendedName>
</protein>
<comment type="caution">
    <text evidence="6">The sequence shown here is derived from an EMBL/GenBank/DDBJ whole genome shotgun (WGS) entry which is preliminary data.</text>
</comment>
<dbReference type="GO" id="GO:0003735">
    <property type="term" value="F:structural constituent of ribosome"/>
    <property type="evidence" value="ECO:0007669"/>
    <property type="project" value="InterPro"/>
</dbReference>
<dbReference type="EMBL" id="VMFD01000008">
    <property type="protein sequence ID" value="TSC66385.1"/>
    <property type="molecule type" value="Genomic_DNA"/>
</dbReference>
<dbReference type="HAMAP" id="MF_00270">
    <property type="entry name" value="Ribosomal_bS18"/>
    <property type="match status" value="1"/>
</dbReference>
<sequence length="68" mass="7852">MKKKECQFCKRKVVAIDYKDASILTRYISSWSKIKSGKDSGACAKHQRLLTQAIKRARFMALIPYVSR</sequence>
<dbReference type="AlphaFoldDB" id="A0A554JDD3"/>